<comment type="caution">
    <text evidence="10">The sequence shown here is derived from an EMBL/GenBank/DDBJ whole genome shotgun (WGS) entry which is preliminary data.</text>
</comment>
<evidence type="ECO:0000256" key="6">
    <source>
        <dbReference type="ARBA" id="ARBA00023136"/>
    </source>
</evidence>
<keyword evidence="5 7" id="KW-1133">Transmembrane helix</keyword>
<reference evidence="10" key="1">
    <citation type="submission" date="2023-04" db="EMBL/GenBank/DDBJ databases">
        <title>Candida boidinii NBRC 10035.</title>
        <authorList>
            <person name="Ichikawa N."/>
            <person name="Sato H."/>
            <person name="Tonouchi N."/>
        </authorList>
    </citation>
    <scope>NUCLEOTIDE SEQUENCE</scope>
    <source>
        <strain evidence="10">NBRC 10035</strain>
    </source>
</reference>
<dbReference type="InterPro" id="IPR039421">
    <property type="entry name" value="Type_1_exporter"/>
</dbReference>
<keyword evidence="2 7" id="KW-0812">Transmembrane</keyword>
<evidence type="ECO:0000313" key="10">
    <source>
        <dbReference type="EMBL" id="GME75161.1"/>
    </source>
</evidence>
<feature type="transmembrane region" description="Helical" evidence="7">
    <location>
        <begin position="698"/>
        <end position="721"/>
    </location>
</feature>
<evidence type="ECO:0000313" key="11">
    <source>
        <dbReference type="Proteomes" id="UP001165120"/>
    </source>
</evidence>
<dbReference type="PROSITE" id="PS50893">
    <property type="entry name" value="ABC_TRANSPORTER_2"/>
    <property type="match status" value="1"/>
</dbReference>
<protein>
    <submittedName>
        <fullName evidence="10">Unnamed protein product</fullName>
    </submittedName>
</protein>
<organism evidence="10 11">
    <name type="scientific">Candida boidinii</name>
    <name type="common">Yeast</name>
    <dbReference type="NCBI Taxonomy" id="5477"/>
    <lineage>
        <taxon>Eukaryota</taxon>
        <taxon>Fungi</taxon>
        <taxon>Dikarya</taxon>
        <taxon>Ascomycota</taxon>
        <taxon>Saccharomycotina</taxon>
        <taxon>Pichiomycetes</taxon>
        <taxon>Pichiales</taxon>
        <taxon>Pichiaceae</taxon>
        <taxon>Ogataea</taxon>
        <taxon>Ogataea/Candida clade</taxon>
    </lineage>
</organism>
<accession>A0A9W6WBR0</accession>
<comment type="subcellular location">
    <subcellularLocation>
        <location evidence="1">Membrane</location>
        <topology evidence="1">Multi-pass membrane protein</topology>
    </subcellularLocation>
</comment>
<keyword evidence="11" id="KW-1185">Reference proteome</keyword>
<keyword evidence="3" id="KW-0547">Nucleotide-binding</keyword>
<dbReference type="GO" id="GO:0015421">
    <property type="term" value="F:ABC-type oligopeptide transporter activity"/>
    <property type="evidence" value="ECO:0007669"/>
    <property type="project" value="TreeGrafter"/>
</dbReference>
<evidence type="ECO:0000259" key="8">
    <source>
        <dbReference type="PROSITE" id="PS50893"/>
    </source>
</evidence>
<gene>
    <name evidence="10" type="ORF">Cboi02_000467900</name>
</gene>
<dbReference type="Proteomes" id="UP001165120">
    <property type="component" value="Unassembled WGS sequence"/>
</dbReference>
<feature type="transmembrane region" description="Helical" evidence="7">
    <location>
        <begin position="34"/>
        <end position="57"/>
    </location>
</feature>
<keyword evidence="4" id="KW-0067">ATP-binding</keyword>
<feature type="domain" description="ABC transmembrane type-1" evidence="9">
    <location>
        <begin position="1"/>
        <end position="276"/>
    </location>
</feature>
<evidence type="ECO:0000256" key="1">
    <source>
        <dbReference type="ARBA" id="ARBA00004141"/>
    </source>
</evidence>
<dbReference type="PANTHER" id="PTHR43394:SF15">
    <property type="entry name" value="ALPHA-FACTOR-TRANSPORTING ATPASE"/>
    <property type="match status" value="1"/>
</dbReference>
<sequence>MLSKIFDDLSGFISGEKFNNDLQEFMKELKWDCFSLAFIGIGSLIFGTTAVSGFMKLGERQQRRLRFSIYNSLLNKDFQWLDGKGDINGKLVLINRCIEEYRSGVSEVSAIFLKNVLTVISLTVTSFIFSWRLTLISMTTVPFITLFSLILMSLISKYTIKENEYSSELTQLLDWNLNSYEWIKIIGGRYKEAEKFAKISENSTKSFMRQRLYSSLNIGLMKTLAFLMFIETLWFGSFLTKHNYNSSGDVFACFYACLSITTIISGLTGLVAQLKKSSIALNTTFEFIDDGRNNKKKRDKGIVDKNSIRLVLRDINSYVSFENGNIKFDNITFHYPTRPDTIILKNVSIDILANQTTFILGKSGSGKSTIASLLLKLYDYNSEKLHNSGFITIDRYDISHLTIEQLTDNITLVEQKTSLFNGSIKENLLLGSDYKLEEDISHDEFINKILEITILTGFIDSLADGMDTIIGNDSGIFLSGGQQQRIAIARALIRDTPILILDEATSALDTILKEKINKSIREWRNGKTTIVITHDYFLVDDDDFLYFMKEGQVVESGYKKNLLLNDNSIFKKMSSFSYNKDKGLVSKRNSKYNGVFDSIYGEPLNYRSSAMVSNDVLSKRLSTLSTNLLSLMIDLNNTEEELGASNENTEYNIEGNEDVIQYQKKEEDKEGKGKEIKEDLLPVRVLLYKFRSLITSKWSIIFGLIATVLTNVCNPIFSYTFSKLINGVVPTSSGYASNSYMIQWSFTVIGIIIADGIFTVLSSYLLGYGAEKMVFAIRQKSFNRILIQNIIWFSKCKPSETIALIVNDARDLRCIVYDYLTVFVGLTILTSMGAIWSLIIGWKLALVGLSFIPLFIIAGIFYSIMMKTSEDQYKTKISNLENYLHETVTGIRTINYLNIKQVFIDRFNEKLVQVSVIGDSRAFKIGIE</sequence>
<dbReference type="SUPFAM" id="SSF52540">
    <property type="entry name" value="P-loop containing nucleoside triphosphate hydrolases"/>
    <property type="match status" value="1"/>
</dbReference>
<keyword evidence="6 7" id="KW-0472">Membrane</keyword>
<evidence type="ECO:0000256" key="7">
    <source>
        <dbReference type="SAM" id="Phobius"/>
    </source>
</evidence>
<feature type="transmembrane region" description="Helical" evidence="7">
    <location>
        <begin position="111"/>
        <end position="129"/>
    </location>
</feature>
<dbReference type="Pfam" id="PF00005">
    <property type="entry name" value="ABC_tran"/>
    <property type="match status" value="1"/>
</dbReference>
<dbReference type="InterPro" id="IPR003439">
    <property type="entry name" value="ABC_transporter-like_ATP-bd"/>
</dbReference>
<feature type="domain" description="ABC transmembrane type-1" evidence="9">
    <location>
        <begin position="701"/>
        <end position="928"/>
    </location>
</feature>
<feature type="transmembrane region" description="Helical" evidence="7">
    <location>
        <begin position="845"/>
        <end position="864"/>
    </location>
</feature>
<dbReference type="InterPro" id="IPR011527">
    <property type="entry name" value="ABC1_TM_dom"/>
</dbReference>
<dbReference type="Gene3D" id="1.20.1560.10">
    <property type="entry name" value="ABC transporter type 1, transmembrane domain"/>
    <property type="match status" value="1"/>
</dbReference>
<feature type="transmembrane region" description="Helical" evidence="7">
    <location>
        <begin position="250"/>
        <end position="272"/>
    </location>
</feature>
<feature type="transmembrane region" description="Helical" evidence="7">
    <location>
        <begin position="135"/>
        <end position="155"/>
    </location>
</feature>
<dbReference type="InterPro" id="IPR036640">
    <property type="entry name" value="ABC1_TM_sf"/>
</dbReference>
<dbReference type="SUPFAM" id="SSF90123">
    <property type="entry name" value="ABC transporter transmembrane region"/>
    <property type="match status" value="2"/>
</dbReference>
<feature type="transmembrane region" description="Helical" evidence="7">
    <location>
        <begin position="212"/>
        <end position="230"/>
    </location>
</feature>
<name>A0A9W6WBR0_CANBO</name>
<feature type="domain" description="ABC transporter" evidence="8">
    <location>
        <begin position="326"/>
        <end position="575"/>
    </location>
</feature>
<dbReference type="PANTHER" id="PTHR43394">
    <property type="entry name" value="ATP-DEPENDENT PERMEASE MDL1, MITOCHONDRIAL"/>
    <property type="match status" value="1"/>
</dbReference>
<dbReference type="CDD" id="cd18577">
    <property type="entry name" value="ABC_6TM_Pgp_ABCB1_D1_like"/>
    <property type="match status" value="1"/>
</dbReference>
<feature type="transmembrane region" description="Helical" evidence="7">
    <location>
        <begin position="819"/>
        <end position="839"/>
    </location>
</feature>
<dbReference type="Gene3D" id="3.40.50.300">
    <property type="entry name" value="P-loop containing nucleotide triphosphate hydrolases"/>
    <property type="match status" value="1"/>
</dbReference>
<dbReference type="PROSITE" id="PS50929">
    <property type="entry name" value="ABC_TM1F"/>
    <property type="match status" value="2"/>
</dbReference>
<dbReference type="InterPro" id="IPR003593">
    <property type="entry name" value="AAA+_ATPase"/>
</dbReference>
<dbReference type="GO" id="GO:0005743">
    <property type="term" value="C:mitochondrial inner membrane"/>
    <property type="evidence" value="ECO:0007669"/>
    <property type="project" value="TreeGrafter"/>
</dbReference>
<feature type="transmembrane region" description="Helical" evidence="7">
    <location>
        <begin position="741"/>
        <end position="766"/>
    </location>
</feature>
<dbReference type="GO" id="GO:0016887">
    <property type="term" value="F:ATP hydrolysis activity"/>
    <property type="evidence" value="ECO:0007669"/>
    <property type="project" value="InterPro"/>
</dbReference>
<evidence type="ECO:0000256" key="5">
    <source>
        <dbReference type="ARBA" id="ARBA00022989"/>
    </source>
</evidence>
<dbReference type="GO" id="GO:0090374">
    <property type="term" value="P:oligopeptide export from mitochondrion"/>
    <property type="evidence" value="ECO:0007669"/>
    <property type="project" value="TreeGrafter"/>
</dbReference>
<evidence type="ECO:0000256" key="2">
    <source>
        <dbReference type="ARBA" id="ARBA00022692"/>
    </source>
</evidence>
<dbReference type="InterPro" id="IPR017871">
    <property type="entry name" value="ABC_transporter-like_CS"/>
</dbReference>
<evidence type="ECO:0000256" key="4">
    <source>
        <dbReference type="ARBA" id="ARBA00022840"/>
    </source>
</evidence>
<dbReference type="PROSITE" id="PS00211">
    <property type="entry name" value="ABC_TRANSPORTER_1"/>
    <property type="match status" value="1"/>
</dbReference>
<dbReference type="GO" id="GO:0005524">
    <property type="term" value="F:ATP binding"/>
    <property type="evidence" value="ECO:0007669"/>
    <property type="project" value="UniProtKB-KW"/>
</dbReference>
<evidence type="ECO:0000259" key="9">
    <source>
        <dbReference type="PROSITE" id="PS50929"/>
    </source>
</evidence>
<dbReference type="SMART" id="SM00382">
    <property type="entry name" value="AAA"/>
    <property type="match status" value="1"/>
</dbReference>
<dbReference type="InterPro" id="IPR027417">
    <property type="entry name" value="P-loop_NTPase"/>
</dbReference>
<proteinExistence type="predicted"/>
<dbReference type="AlphaFoldDB" id="A0A9W6WBR0"/>
<dbReference type="EMBL" id="BSXN01001975">
    <property type="protein sequence ID" value="GME75161.1"/>
    <property type="molecule type" value="Genomic_DNA"/>
</dbReference>
<evidence type="ECO:0000256" key="3">
    <source>
        <dbReference type="ARBA" id="ARBA00022741"/>
    </source>
</evidence>
<dbReference type="Pfam" id="PF00664">
    <property type="entry name" value="ABC_membrane"/>
    <property type="match status" value="2"/>
</dbReference>